<feature type="compositionally biased region" description="Basic residues" evidence="1">
    <location>
        <begin position="7"/>
        <end position="17"/>
    </location>
</feature>
<gene>
    <name evidence="3" type="ORF">JM949_11970</name>
</gene>
<evidence type="ECO:0000313" key="4">
    <source>
        <dbReference type="Proteomes" id="UP000622245"/>
    </source>
</evidence>
<sequence length="158" mass="17846">MSAAFRYLKKARRRQRPGRLDHERRSHVFRGDVRRPANNPNHPYGSGYHYRPGGQDFPDRRIVPGSINQPRPNGPYSARPEYFDPVTGRWLPKGGNGGVSTFFPDHWTPAQVDAAIPTAFQRATAIPGSNMWEGFYRGVRIEGWYGPNGTLGNGWPTL</sequence>
<dbReference type="Proteomes" id="UP000622245">
    <property type="component" value="Unassembled WGS sequence"/>
</dbReference>
<dbReference type="InterPro" id="IPR029501">
    <property type="entry name" value="EndoU_bac"/>
</dbReference>
<accession>A0ABS1YFF7</accession>
<feature type="domain" description="Bacterial EndoU nuclease" evidence="2">
    <location>
        <begin position="22"/>
        <end position="153"/>
    </location>
</feature>
<protein>
    <submittedName>
        <fullName evidence="3">EndoU domain-containing protein</fullName>
    </submittedName>
</protein>
<name>A0ABS1YFF7_9ACTN</name>
<evidence type="ECO:0000259" key="2">
    <source>
        <dbReference type="Pfam" id="PF14436"/>
    </source>
</evidence>
<dbReference type="Pfam" id="PF14436">
    <property type="entry name" value="EndoU_bacteria"/>
    <property type="match status" value="1"/>
</dbReference>
<feature type="region of interest" description="Disordered" evidence="1">
    <location>
        <begin position="1"/>
        <end position="79"/>
    </location>
</feature>
<comment type="caution">
    <text evidence="3">The sequence shown here is derived from an EMBL/GenBank/DDBJ whole genome shotgun (WGS) entry which is preliminary data.</text>
</comment>
<reference evidence="3 4" key="1">
    <citation type="submission" date="2021-01" db="EMBL/GenBank/DDBJ databases">
        <title>Draft genome sequence of Micromonospora sp. strain STR1s_6.</title>
        <authorList>
            <person name="Karlyshev A."/>
            <person name="Jawad R."/>
        </authorList>
    </citation>
    <scope>NUCLEOTIDE SEQUENCE [LARGE SCALE GENOMIC DNA]</scope>
    <source>
        <strain evidence="3 4">STR1S-6</strain>
    </source>
</reference>
<evidence type="ECO:0000313" key="3">
    <source>
        <dbReference type="EMBL" id="MBM0276102.1"/>
    </source>
</evidence>
<evidence type="ECO:0000256" key="1">
    <source>
        <dbReference type="SAM" id="MobiDB-lite"/>
    </source>
</evidence>
<organism evidence="3 4">
    <name type="scientific">Micromonospora tarensis</name>
    <dbReference type="NCBI Taxonomy" id="2806100"/>
    <lineage>
        <taxon>Bacteria</taxon>
        <taxon>Bacillati</taxon>
        <taxon>Actinomycetota</taxon>
        <taxon>Actinomycetes</taxon>
        <taxon>Micromonosporales</taxon>
        <taxon>Micromonosporaceae</taxon>
        <taxon>Micromonospora</taxon>
    </lineage>
</organism>
<keyword evidence="4" id="KW-1185">Reference proteome</keyword>
<feature type="compositionally biased region" description="Basic and acidic residues" evidence="1">
    <location>
        <begin position="18"/>
        <end position="35"/>
    </location>
</feature>
<dbReference type="EMBL" id="JAEVHL010000043">
    <property type="protein sequence ID" value="MBM0276102.1"/>
    <property type="molecule type" value="Genomic_DNA"/>
</dbReference>
<proteinExistence type="predicted"/>